<evidence type="ECO:0000256" key="2">
    <source>
        <dbReference type="ARBA" id="ARBA00022692"/>
    </source>
</evidence>
<dbReference type="RefSeq" id="WP_042624668.1">
    <property type="nucleotide sequence ID" value="NZ_BSTO01000005.1"/>
</dbReference>
<keyword evidence="2 5" id="KW-0812">Transmembrane</keyword>
<name>A0A0B6RL62_BURPL</name>
<accession>A0A0B6RL62</accession>
<dbReference type="AlphaFoldDB" id="A0A0B6RL62"/>
<evidence type="ECO:0000256" key="3">
    <source>
        <dbReference type="ARBA" id="ARBA00022989"/>
    </source>
</evidence>
<evidence type="ECO:0000256" key="1">
    <source>
        <dbReference type="ARBA" id="ARBA00022475"/>
    </source>
</evidence>
<dbReference type="InterPro" id="IPR012451">
    <property type="entry name" value="DUF1656"/>
</dbReference>
<dbReference type="KEGG" id="bpla:bpln_1g15180"/>
<gene>
    <name evidence="6" type="ORF">BGL_1c15460</name>
</gene>
<keyword evidence="3 5" id="KW-1133">Transmembrane helix</keyword>
<feature type="transmembrane region" description="Helical" evidence="5">
    <location>
        <begin position="42"/>
        <end position="66"/>
    </location>
</feature>
<evidence type="ECO:0008006" key="8">
    <source>
        <dbReference type="Google" id="ProtNLM"/>
    </source>
</evidence>
<proteinExistence type="predicted"/>
<reference evidence="6 7" key="2">
    <citation type="journal article" date="2016" name="Appl. Microbiol. Biotechnol.">
        <title>Mutations improving production and secretion of extracellular lipase by Burkholderia glumae PG1.</title>
        <authorList>
            <person name="Knapp A."/>
            <person name="Voget S."/>
            <person name="Gao R."/>
            <person name="Zaburannyi N."/>
            <person name="Krysciak D."/>
            <person name="Breuer M."/>
            <person name="Hauer B."/>
            <person name="Streit W.R."/>
            <person name="Muller R."/>
            <person name="Daniel R."/>
            <person name="Jaeger K.E."/>
        </authorList>
    </citation>
    <scope>NUCLEOTIDE SEQUENCE [LARGE SCALE GENOMIC DNA]</scope>
    <source>
        <strain evidence="6 7">PG1</strain>
    </source>
</reference>
<dbReference type="Pfam" id="PF07869">
    <property type="entry name" value="DUF1656"/>
    <property type="match status" value="1"/>
</dbReference>
<dbReference type="EMBL" id="CP002580">
    <property type="protein sequence ID" value="AJK46062.1"/>
    <property type="molecule type" value="Genomic_DNA"/>
</dbReference>
<evidence type="ECO:0000256" key="5">
    <source>
        <dbReference type="SAM" id="Phobius"/>
    </source>
</evidence>
<sequence>MMPREIAVLDAYMPTIVLMFIVGAILTWIVDRLLSFTGLYRVVWHPSLFRASLLVCICGGLSLAVYR</sequence>
<keyword evidence="4 5" id="KW-0472">Membrane</keyword>
<evidence type="ECO:0000313" key="6">
    <source>
        <dbReference type="EMBL" id="AJK46062.1"/>
    </source>
</evidence>
<evidence type="ECO:0000313" key="7">
    <source>
        <dbReference type="Proteomes" id="UP000031838"/>
    </source>
</evidence>
<protein>
    <recommendedName>
        <fullName evidence="8">Protein AaeX</fullName>
    </recommendedName>
</protein>
<dbReference type="KEGG" id="bgp:BGL_1c15460"/>
<reference evidence="7" key="1">
    <citation type="submission" date="2011-03" db="EMBL/GenBank/DDBJ databases">
        <authorList>
            <person name="Voget S."/>
            <person name="Streit W.R."/>
            <person name="Jaeger K.E."/>
            <person name="Daniel R."/>
        </authorList>
    </citation>
    <scope>NUCLEOTIDE SEQUENCE [LARGE SCALE GENOMIC DNA]</scope>
    <source>
        <strain evidence="7">PG1</strain>
    </source>
</reference>
<organism evidence="6 7">
    <name type="scientific">Burkholderia plantarii</name>
    <dbReference type="NCBI Taxonomy" id="41899"/>
    <lineage>
        <taxon>Bacteria</taxon>
        <taxon>Pseudomonadati</taxon>
        <taxon>Pseudomonadota</taxon>
        <taxon>Betaproteobacteria</taxon>
        <taxon>Burkholderiales</taxon>
        <taxon>Burkholderiaceae</taxon>
        <taxon>Burkholderia</taxon>
    </lineage>
</organism>
<evidence type="ECO:0000256" key="4">
    <source>
        <dbReference type="ARBA" id="ARBA00023136"/>
    </source>
</evidence>
<dbReference type="Proteomes" id="UP000031838">
    <property type="component" value="Chromosome 1"/>
</dbReference>
<feature type="transmembrane region" description="Helical" evidence="5">
    <location>
        <begin position="12"/>
        <end position="30"/>
    </location>
</feature>
<keyword evidence="1" id="KW-1003">Cell membrane</keyword>
<keyword evidence="7" id="KW-1185">Reference proteome</keyword>
<dbReference type="HOGENOM" id="CLU_188292_3_0_4"/>
<dbReference type="OrthoDB" id="6080293at2"/>